<protein>
    <recommendedName>
        <fullName evidence="3">PARP catalytic domain-containing protein</fullName>
    </recommendedName>
</protein>
<sequence length="516" mass="59002">MEVVFDHDLEDEYEDETYQPRGFIDLRSREAQQFNDLITLHLPPEVRKWDCLQDTGWVFEFHDCVLEVTNMGDEPLQVRVSTTTIPRTFIDPLRQILRSLISDLLPQCYCATDLAIVLLRLLEEGAAMLQEWQDYRDARRQEAGWDVNITTALDTLYTNPLGADLSTIDTSGNDILGQSIESICEMIPNPYRILHVEPVFRDDLLMRFERRRRSMANELSKLSYPALQECVSYNQLPFGSDKADLVRELCTPKVTFHGTQRSIVSSIVRYGFLKPGEKIGSGDDAQELEIRCGASYGIGIYSTPDPEYALHYAYGKWSLGEQTRAEDLPGLRLIVCAVLMGRALMVTRQVTRRTRDLADTTANSHVSPNKLEYVVFDKAQIIPCYVVHLDLGTETVKMILARTPKNPNQWVRKASAHPKLDKKFLWPAEVEALKAAKKAAAAKWFPYGFGPATGTSFVIEEIGEVSDDEENYGEYQKERKEVGNEIKEWEERMEQKGASWFDEYQNVRWTERTGSI</sequence>
<name>A0A9P6SLL3_9HELO</name>
<dbReference type="GO" id="GO:0003950">
    <property type="term" value="F:NAD+ poly-ADP-ribosyltransferase activity"/>
    <property type="evidence" value="ECO:0007669"/>
    <property type="project" value="TreeGrafter"/>
</dbReference>
<dbReference type="GO" id="GO:1990404">
    <property type="term" value="F:NAD+-protein mono-ADP-ribosyltransferase activity"/>
    <property type="evidence" value="ECO:0007669"/>
    <property type="project" value="TreeGrafter"/>
</dbReference>
<evidence type="ECO:0008006" key="3">
    <source>
        <dbReference type="Google" id="ProtNLM"/>
    </source>
</evidence>
<gene>
    <name evidence="1" type="ORF">D0Z07_7893</name>
</gene>
<comment type="caution">
    <text evidence="1">The sequence shown here is derived from an EMBL/GenBank/DDBJ whole genome shotgun (WGS) entry which is preliminary data.</text>
</comment>
<dbReference type="OrthoDB" id="10256774at2759"/>
<keyword evidence="2" id="KW-1185">Reference proteome</keyword>
<dbReference type="PANTHER" id="PTHR45740:SF2">
    <property type="entry name" value="POLY [ADP-RIBOSE] POLYMERASE"/>
    <property type="match status" value="1"/>
</dbReference>
<evidence type="ECO:0000313" key="2">
    <source>
        <dbReference type="Proteomes" id="UP000785200"/>
    </source>
</evidence>
<dbReference type="EMBL" id="VNKQ01000017">
    <property type="protein sequence ID" value="KAG0645998.1"/>
    <property type="molecule type" value="Genomic_DNA"/>
</dbReference>
<evidence type="ECO:0000313" key="1">
    <source>
        <dbReference type="EMBL" id="KAG0645998.1"/>
    </source>
</evidence>
<proteinExistence type="predicted"/>
<dbReference type="GO" id="GO:0005634">
    <property type="term" value="C:nucleus"/>
    <property type="evidence" value="ECO:0007669"/>
    <property type="project" value="TreeGrafter"/>
</dbReference>
<dbReference type="Proteomes" id="UP000785200">
    <property type="component" value="Unassembled WGS sequence"/>
</dbReference>
<dbReference type="SUPFAM" id="SSF56399">
    <property type="entry name" value="ADP-ribosylation"/>
    <property type="match status" value="1"/>
</dbReference>
<reference evidence="1" key="1">
    <citation type="submission" date="2019-07" db="EMBL/GenBank/DDBJ databases">
        <title>Hyphodiscus hymeniophilus genome sequencing and assembly.</title>
        <authorList>
            <person name="Kramer G."/>
            <person name="Nodwell J."/>
        </authorList>
    </citation>
    <scope>NUCLEOTIDE SEQUENCE</scope>
    <source>
        <strain evidence="1">ATCC 34498</strain>
    </source>
</reference>
<accession>A0A9P6SLL3</accession>
<dbReference type="Gene3D" id="3.90.228.10">
    <property type="match status" value="1"/>
</dbReference>
<dbReference type="InterPro" id="IPR051712">
    <property type="entry name" value="ARTD-AVP"/>
</dbReference>
<dbReference type="PANTHER" id="PTHR45740">
    <property type="entry name" value="POLY [ADP-RIBOSE] POLYMERASE"/>
    <property type="match status" value="1"/>
</dbReference>
<organism evidence="1 2">
    <name type="scientific">Hyphodiscus hymeniophilus</name>
    <dbReference type="NCBI Taxonomy" id="353542"/>
    <lineage>
        <taxon>Eukaryota</taxon>
        <taxon>Fungi</taxon>
        <taxon>Dikarya</taxon>
        <taxon>Ascomycota</taxon>
        <taxon>Pezizomycotina</taxon>
        <taxon>Leotiomycetes</taxon>
        <taxon>Helotiales</taxon>
        <taxon>Hyphodiscaceae</taxon>
        <taxon>Hyphodiscus</taxon>
    </lineage>
</organism>
<dbReference type="AlphaFoldDB" id="A0A9P6SLL3"/>